<accession>A0ABT1TLB5</accession>
<evidence type="ECO:0000313" key="2">
    <source>
        <dbReference type="EMBL" id="MCQ8106006.1"/>
    </source>
</evidence>
<dbReference type="PANTHER" id="PTHR22893">
    <property type="entry name" value="NADH OXIDOREDUCTASE-RELATED"/>
    <property type="match status" value="1"/>
</dbReference>
<proteinExistence type="predicted"/>
<reference evidence="2 3" key="1">
    <citation type="submission" date="2022-07" db="EMBL/GenBank/DDBJ databases">
        <title>Methylomonas rivi sp. nov., Methylomonas rosea sp. nov., Methylomonas aureus sp. nov. and Methylomonas subterranea sp. nov., four novel methanotrophs isolated from a freshwater creek and the deep terrestrial subsurface.</title>
        <authorList>
            <person name="Abin C."/>
            <person name="Sankaranarayanan K."/>
            <person name="Garner C."/>
            <person name="Sindelar R."/>
            <person name="Kotary K."/>
            <person name="Garner R."/>
            <person name="Barclay S."/>
            <person name="Lawson P."/>
            <person name="Krumholz L."/>
        </authorList>
    </citation>
    <scope>NUCLEOTIDE SEQUENCE [LARGE SCALE GENOMIC DNA]</scope>
    <source>
        <strain evidence="2 3">SURF-2</strain>
    </source>
</reference>
<dbReference type="RefSeq" id="WP_256604048.1">
    <property type="nucleotide sequence ID" value="NZ_JANIBJ010000044.1"/>
</dbReference>
<protein>
    <submittedName>
        <fullName evidence="2">Alkene reductase</fullName>
    </submittedName>
</protein>
<sequence>MHKLTDTDLFDPVNIGAWQLANRIVMAPLTRCRVKNDGIPGPMQAEYYAQRAGAGLIIGEATNISPQGRGYAYTPGIYTDAQIAGWRLVTDAVHARQGKIVCQLWHVGRFSHPSLQPDGGLPVAPSAIAAEGETFTEQGMQAVPTPRALETAEIPGIIEQYRHAARCAQRAGFDGVEIHSANCYLLEQFIRDSTNRRADQYGGGIENRCRLTLEVTEAVTQIWGGDRVGIRLSPVTPSAGNTPLDSDVMSTYGYLIEQLNRFAPAYLHFIEGATRDSRDIPAPVDLQKLRGLFKGPYMANNKLTAELAYQARSNDRADLLCFGRPFIANPDLVQRLKTGAEWAQAPRECWYGGDERGYTDWPAWDHPQT</sequence>
<dbReference type="EMBL" id="JANIBJ010000044">
    <property type="protein sequence ID" value="MCQ8106006.1"/>
    <property type="molecule type" value="Genomic_DNA"/>
</dbReference>
<comment type="caution">
    <text evidence="2">The sequence shown here is derived from an EMBL/GenBank/DDBJ whole genome shotgun (WGS) entry which is preliminary data.</text>
</comment>
<dbReference type="SUPFAM" id="SSF51395">
    <property type="entry name" value="FMN-linked oxidoreductases"/>
    <property type="match status" value="1"/>
</dbReference>
<dbReference type="InterPro" id="IPR013785">
    <property type="entry name" value="Aldolase_TIM"/>
</dbReference>
<evidence type="ECO:0000259" key="1">
    <source>
        <dbReference type="Pfam" id="PF00724"/>
    </source>
</evidence>
<dbReference type="InterPro" id="IPR045247">
    <property type="entry name" value="Oye-like"/>
</dbReference>
<feature type="domain" description="NADH:flavin oxidoreductase/NADH oxidase N-terminal" evidence="1">
    <location>
        <begin position="8"/>
        <end position="340"/>
    </location>
</feature>
<keyword evidence="3" id="KW-1185">Reference proteome</keyword>
<name>A0ABT1TLB5_9GAMM</name>
<evidence type="ECO:0000313" key="3">
    <source>
        <dbReference type="Proteomes" id="UP001524499"/>
    </source>
</evidence>
<dbReference type="PANTHER" id="PTHR22893:SF91">
    <property type="entry name" value="NADPH DEHYDROGENASE 2-RELATED"/>
    <property type="match status" value="1"/>
</dbReference>
<dbReference type="InterPro" id="IPR001155">
    <property type="entry name" value="OxRdtase_FMN_N"/>
</dbReference>
<dbReference type="Proteomes" id="UP001524499">
    <property type="component" value="Unassembled WGS sequence"/>
</dbReference>
<dbReference type="CDD" id="cd02933">
    <property type="entry name" value="OYE_like_FMN"/>
    <property type="match status" value="1"/>
</dbReference>
<dbReference type="Gene3D" id="3.20.20.70">
    <property type="entry name" value="Aldolase class I"/>
    <property type="match status" value="1"/>
</dbReference>
<dbReference type="Pfam" id="PF00724">
    <property type="entry name" value="Oxidored_FMN"/>
    <property type="match status" value="1"/>
</dbReference>
<gene>
    <name evidence="2" type="ORF">NP590_17995</name>
</gene>
<organism evidence="2 3">
    <name type="scientific">Methylomonas subterranea</name>
    <dbReference type="NCBI Taxonomy" id="2952225"/>
    <lineage>
        <taxon>Bacteria</taxon>
        <taxon>Pseudomonadati</taxon>
        <taxon>Pseudomonadota</taxon>
        <taxon>Gammaproteobacteria</taxon>
        <taxon>Methylococcales</taxon>
        <taxon>Methylococcaceae</taxon>
        <taxon>Methylomonas</taxon>
    </lineage>
</organism>